<evidence type="ECO:0000313" key="2">
    <source>
        <dbReference type="EMBL" id="MFD2547276.1"/>
    </source>
</evidence>
<evidence type="ECO:0000256" key="1">
    <source>
        <dbReference type="SAM" id="Phobius"/>
    </source>
</evidence>
<dbReference type="PANTHER" id="PTHR36974:SF1">
    <property type="entry name" value="DOXX FAMILY MEMBRANE PROTEIN"/>
    <property type="match status" value="1"/>
</dbReference>
<dbReference type="EMBL" id="JBHULR010000003">
    <property type="protein sequence ID" value="MFD2547276.1"/>
    <property type="molecule type" value="Genomic_DNA"/>
</dbReference>
<name>A0ABW5KEM4_9SPHI</name>
<comment type="caution">
    <text evidence="2">The sequence shown here is derived from an EMBL/GenBank/DDBJ whole genome shotgun (WGS) entry which is preliminary data.</text>
</comment>
<accession>A0ABW5KEM4</accession>
<feature type="transmembrane region" description="Helical" evidence="1">
    <location>
        <begin position="61"/>
        <end position="84"/>
    </location>
</feature>
<keyword evidence="3" id="KW-1185">Reference proteome</keyword>
<gene>
    <name evidence="2" type="ORF">ACFSR5_06400</name>
</gene>
<protein>
    <recommendedName>
        <fullName evidence="4">DoxX family membrane protein</fullName>
    </recommendedName>
</protein>
<reference evidence="3" key="1">
    <citation type="journal article" date="2019" name="Int. J. Syst. Evol. Microbiol.">
        <title>The Global Catalogue of Microorganisms (GCM) 10K type strain sequencing project: providing services to taxonomists for standard genome sequencing and annotation.</title>
        <authorList>
            <consortium name="The Broad Institute Genomics Platform"/>
            <consortium name="The Broad Institute Genome Sequencing Center for Infectious Disease"/>
            <person name="Wu L."/>
            <person name="Ma J."/>
        </authorList>
    </citation>
    <scope>NUCLEOTIDE SEQUENCE [LARGE SCALE GENOMIC DNA]</scope>
    <source>
        <strain evidence="3">KCTC 42662</strain>
    </source>
</reference>
<evidence type="ECO:0008006" key="4">
    <source>
        <dbReference type="Google" id="ProtNLM"/>
    </source>
</evidence>
<keyword evidence="1" id="KW-0472">Membrane</keyword>
<sequence length="149" mass="16844">MKPLFLLIAVFALSLTGFKMFSQHVDYKMSGKIALASMLLFTASGHFLYTKGMSMMLPDGIPFRTAWIYLTAGIEIAAAAAIFIPRLHKLTGLLLILFFVLVLPANMYAATKHLDYETATWTGKGVSYLWFRVPFQLLLMAWTYFFVVK</sequence>
<dbReference type="RefSeq" id="WP_380901872.1">
    <property type="nucleotide sequence ID" value="NZ_JBHUEG010000007.1"/>
</dbReference>
<organism evidence="2 3">
    <name type="scientific">Sphingobacterium suaedae</name>
    <dbReference type="NCBI Taxonomy" id="1686402"/>
    <lineage>
        <taxon>Bacteria</taxon>
        <taxon>Pseudomonadati</taxon>
        <taxon>Bacteroidota</taxon>
        <taxon>Sphingobacteriia</taxon>
        <taxon>Sphingobacteriales</taxon>
        <taxon>Sphingobacteriaceae</taxon>
        <taxon>Sphingobacterium</taxon>
    </lineage>
</organism>
<proteinExistence type="predicted"/>
<feature type="transmembrane region" description="Helical" evidence="1">
    <location>
        <begin position="90"/>
        <end position="109"/>
    </location>
</feature>
<keyword evidence="1" id="KW-0812">Transmembrane</keyword>
<dbReference type="Proteomes" id="UP001597545">
    <property type="component" value="Unassembled WGS sequence"/>
</dbReference>
<feature type="transmembrane region" description="Helical" evidence="1">
    <location>
        <begin position="129"/>
        <end position="147"/>
    </location>
</feature>
<dbReference type="PANTHER" id="PTHR36974">
    <property type="entry name" value="MEMBRANE PROTEIN-RELATED"/>
    <property type="match status" value="1"/>
</dbReference>
<feature type="transmembrane region" description="Helical" evidence="1">
    <location>
        <begin position="32"/>
        <end position="49"/>
    </location>
</feature>
<evidence type="ECO:0000313" key="3">
    <source>
        <dbReference type="Proteomes" id="UP001597545"/>
    </source>
</evidence>
<keyword evidence="1" id="KW-1133">Transmembrane helix</keyword>